<dbReference type="EMBL" id="KV921879">
    <property type="protein sequence ID" value="ORE09173.1"/>
    <property type="molecule type" value="Genomic_DNA"/>
</dbReference>
<dbReference type="Proteomes" id="UP000242414">
    <property type="component" value="Unassembled WGS sequence"/>
</dbReference>
<protein>
    <submittedName>
        <fullName evidence="1">Uncharacterized protein</fullName>
    </submittedName>
</protein>
<dbReference type="AlphaFoldDB" id="A0A1X0RAX0"/>
<evidence type="ECO:0000313" key="1">
    <source>
        <dbReference type="EMBL" id="ORE09173.1"/>
    </source>
</evidence>
<reference evidence="1" key="1">
    <citation type="journal article" date="2016" name="Proc. Natl. Acad. Sci. U.S.A.">
        <title>Lipid metabolic changes in an early divergent fungus govern the establishment of a mutualistic symbiosis with endobacteria.</title>
        <authorList>
            <person name="Lastovetsky O.A."/>
            <person name="Gaspar M.L."/>
            <person name="Mondo S.J."/>
            <person name="LaButti K.M."/>
            <person name="Sandor L."/>
            <person name="Grigoriev I.V."/>
            <person name="Henry S.A."/>
            <person name="Pawlowska T.E."/>
        </authorList>
    </citation>
    <scope>NUCLEOTIDE SEQUENCE [LARGE SCALE GENOMIC DNA]</scope>
    <source>
        <strain evidence="1">ATCC 52814</strain>
    </source>
</reference>
<organism evidence="1">
    <name type="scientific">Rhizopus microsporus var. microsporus</name>
    <dbReference type="NCBI Taxonomy" id="86635"/>
    <lineage>
        <taxon>Eukaryota</taxon>
        <taxon>Fungi</taxon>
        <taxon>Fungi incertae sedis</taxon>
        <taxon>Mucoromycota</taxon>
        <taxon>Mucoromycotina</taxon>
        <taxon>Mucoromycetes</taxon>
        <taxon>Mucorales</taxon>
        <taxon>Mucorineae</taxon>
        <taxon>Rhizopodaceae</taxon>
        <taxon>Rhizopus</taxon>
    </lineage>
</organism>
<name>A0A1X0RAX0_RHIZD</name>
<gene>
    <name evidence="1" type="ORF">BCV72DRAFT_303083</name>
</gene>
<sequence length="124" mass="13967">MSLHFWGENLNCVKKIVGRAFHNCRCLHSGLERGYARGNYSKHSVDCIGPTFVLISWLVVIVCEGVACQSPVCVQFTAFMLAANRKVLPCIDTKILHHAFHVSLDFTPEFLTGRDSQPLENFAW</sequence>
<dbReference type="VEuPathDB" id="FungiDB:BCV72DRAFT_303083"/>
<proteinExistence type="predicted"/>
<accession>A0A1X0RAX0</accession>